<evidence type="ECO:0000313" key="1">
    <source>
        <dbReference type="EMBL" id="VDN88737.1"/>
    </source>
</evidence>
<sequence>NFSFFSGKGLDIISNDPERLVRLRQNSKIVINGLKKAFEGTNFMINGDILSPLQHIYYEGCNADQKLNALVKKMRKRGYLLAR</sequence>
<proteinExistence type="predicted"/>
<reference evidence="3" key="1">
    <citation type="submission" date="2017-02" db="UniProtKB">
        <authorList>
            <consortium name="WormBaseParasite"/>
        </authorList>
    </citation>
    <scope>IDENTIFICATION</scope>
</reference>
<organism evidence="3">
    <name type="scientific">Brugia pahangi</name>
    <name type="common">Filarial nematode worm</name>
    <dbReference type="NCBI Taxonomy" id="6280"/>
    <lineage>
        <taxon>Eukaryota</taxon>
        <taxon>Metazoa</taxon>
        <taxon>Ecdysozoa</taxon>
        <taxon>Nematoda</taxon>
        <taxon>Chromadorea</taxon>
        <taxon>Rhabditida</taxon>
        <taxon>Spirurina</taxon>
        <taxon>Spiruromorpha</taxon>
        <taxon>Filarioidea</taxon>
        <taxon>Onchocercidae</taxon>
        <taxon>Brugia</taxon>
    </lineage>
</organism>
<dbReference type="AlphaFoldDB" id="A0A0N4THA0"/>
<evidence type="ECO:0000313" key="3">
    <source>
        <dbReference type="WBParaSite" id="BPAG_0000758801-mRNA-1"/>
    </source>
</evidence>
<dbReference type="Proteomes" id="UP000278627">
    <property type="component" value="Unassembled WGS sequence"/>
</dbReference>
<protein>
    <submittedName>
        <fullName evidence="3">Radical SAM protein</fullName>
    </submittedName>
</protein>
<dbReference type="WBParaSite" id="BPAG_0000758801-mRNA-1">
    <property type="protein sequence ID" value="BPAG_0000758801-mRNA-1"/>
    <property type="gene ID" value="BPAG_0000758801"/>
</dbReference>
<gene>
    <name evidence="1" type="ORF">BPAG_LOCUS7551</name>
</gene>
<dbReference type="EMBL" id="UZAD01008729">
    <property type="protein sequence ID" value="VDN88737.1"/>
    <property type="molecule type" value="Genomic_DNA"/>
</dbReference>
<evidence type="ECO:0000313" key="2">
    <source>
        <dbReference type="Proteomes" id="UP000278627"/>
    </source>
</evidence>
<reference evidence="1 2" key="2">
    <citation type="submission" date="2018-11" db="EMBL/GenBank/DDBJ databases">
        <authorList>
            <consortium name="Pathogen Informatics"/>
        </authorList>
    </citation>
    <scope>NUCLEOTIDE SEQUENCE [LARGE SCALE GENOMIC DNA]</scope>
</reference>
<accession>A0A0N4THA0</accession>
<dbReference type="STRING" id="6280.A0A0N4THA0"/>
<name>A0A0N4THA0_BRUPA</name>
<keyword evidence="2" id="KW-1185">Reference proteome</keyword>